<sequence>MLRHISVKFCFRIIPAVSANAGAIAIVNTVVHRGVKRPIAVVVSIAAITAPFQEKKGRSTHNRQRQAFWRVAISLPLKGIDRFSYSSYCRMAYAGCASGFSFFCHDLPLPCHTGSVKNTASQRCGSHK</sequence>
<organism evidence="2 3">
    <name type="scientific">Salmonella enterica subsp. enterica serovar Bovismorbificans</name>
    <dbReference type="NCBI Taxonomy" id="58097"/>
    <lineage>
        <taxon>Bacteria</taxon>
        <taxon>Pseudomonadati</taxon>
        <taxon>Pseudomonadota</taxon>
        <taxon>Gammaproteobacteria</taxon>
        <taxon>Enterobacterales</taxon>
        <taxon>Enterobacteriaceae</taxon>
        <taxon>Salmonella</taxon>
    </lineage>
</organism>
<proteinExistence type="predicted"/>
<feature type="chain" id="PRO_5024812316" evidence="1">
    <location>
        <begin position="22"/>
        <end position="128"/>
    </location>
</feature>
<protein>
    <submittedName>
        <fullName evidence="2">Uncharacterized protein</fullName>
    </submittedName>
</protein>
<accession>A0A655DHH6</accession>
<feature type="signal peptide" evidence="1">
    <location>
        <begin position="1"/>
        <end position="21"/>
    </location>
</feature>
<reference evidence="2 3" key="1">
    <citation type="submission" date="2015-03" db="EMBL/GenBank/DDBJ databases">
        <authorList>
            <consortium name="Pathogen Informatics"/>
        </authorList>
    </citation>
    <scope>NUCLEOTIDE SEQUENCE [LARGE SCALE GENOMIC DNA]</scope>
    <source>
        <strain evidence="2 3">A1104</strain>
    </source>
</reference>
<evidence type="ECO:0000313" key="3">
    <source>
        <dbReference type="Proteomes" id="UP000041314"/>
    </source>
</evidence>
<dbReference type="AlphaFoldDB" id="A0A655DHH6"/>
<evidence type="ECO:0000313" key="2">
    <source>
        <dbReference type="EMBL" id="CNU65089.1"/>
    </source>
</evidence>
<keyword evidence="1" id="KW-0732">Signal</keyword>
<name>A0A655DHH6_SALET</name>
<evidence type="ECO:0000256" key="1">
    <source>
        <dbReference type="SAM" id="SignalP"/>
    </source>
</evidence>
<dbReference type="EMBL" id="CQPA01000029">
    <property type="protein sequence ID" value="CNU65089.1"/>
    <property type="molecule type" value="Genomic_DNA"/>
</dbReference>
<gene>
    <name evidence="2" type="ORF">ERS008198_03255</name>
</gene>
<dbReference type="Proteomes" id="UP000041314">
    <property type="component" value="Unassembled WGS sequence"/>
</dbReference>